<organism evidence="4 5">
    <name type="scientific">Phascolomyces articulosus</name>
    <dbReference type="NCBI Taxonomy" id="60185"/>
    <lineage>
        <taxon>Eukaryota</taxon>
        <taxon>Fungi</taxon>
        <taxon>Fungi incertae sedis</taxon>
        <taxon>Mucoromycota</taxon>
        <taxon>Mucoromycotina</taxon>
        <taxon>Mucoromycetes</taxon>
        <taxon>Mucorales</taxon>
        <taxon>Lichtheimiaceae</taxon>
        <taxon>Phascolomyces</taxon>
    </lineage>
</organism>
<dbReference type="Gene3D" id="3.30.60.190">
    <property type="match status" value="1"/>
</dbReference>
<feature type="compositionally biased region" description="Acidic residues" evidence="2">
    <location>
        <begin position="105"/>
        <end position="115"/>
    </location>
</feature>
<dbReference type="InterPro" id="IPR007529">
    <property type="entry name" value="Znf_HIT"/>
</dbReference>
<dbReference type="PANTHER" id="PTHR15555:SF0">
    <property type="entry name" value="ZINC FINGER HIT DOMAIN-CONTAINING PROTEIN 2"/>
    <property type="match status" value="1"/>
</dbReference>
<protein>
    <recommendedName>
        <fullName evidence="3">HIT-type domain-containing protein</fullName>
    </recommendedName>
</protein>
<evidence type="ECO:0000313" key="4">
    <source>
        <dbReference type="EMBL" id="KAI9266478.1"/>
    </source>
</evidence>
<keyword evidence="5" id="KW-1185">Reference proteome</keyword>
<dbReference type="EMBL" id="JAIXMP010000010">
    <property type="protein sequence ID" value="KAI9266478.1"/>
    <property type="molecule type" value="Genomic_DNA"/>
</dbReference>
<accession>A0AAD5KCC8</accession>
<dbReference type="InterPro" id="IPR039646">
    <property type="entry name" value="ZNHIT2"/>
</dbReference>
<name>A0AAD5KCC8_9FUNG</name>
<dbReference type="PANTHER" id="PTHR15555">
    <property type="entry name" value="ZINC FINGER HIT DOMAIN CONTAINING PROTEIN 2 PROTEIN FON -RELATED"/>
    <property type="match status" value="1"/>
</dbReference>
<feature type="region of interest" description="Disordered" evidence="2">
    <location>
        <begin position="1"/>
        <end position="20"/>
    </location>
</feature>
<sequence length="425" mass="49348">MPSLRVIDQDDSPGEELQGQDQPLCNICQKQFSNYVCPRCNLRYCSLGCYKDLQHADCTESFYKDSITEEIRSRGTSDEEKQKMLQLLRRFEAENDQLATTHNEEEMDEKEDNDSMDDLHDRFATIDLDKADSEAIWALLSDQERKEFEALLQFQQQQGDSHEGLDDIPIPEYHPWWNNETIGSNKKVVIQELENEQEEEEEENTFPELPSPLPDLQTMMKSPPGPESDLVWSLMHTAMVYCYVMRHFLGDIREDVKDTVAVVSTLCKATLFSSTPGYAYRNPTEALYDLVDEIMDYEEQEASDRSRRVPLMIVLLEDCLSLMKKQDSMVRAISDLWRLLESGTKKMDKTHRNACFLATRKSYFYLGYAVYLSRNHGLERVKVLAMAEKERLVLEDQAFDRQRKAAEQAVELQQKQTKPKITNVL</sequence>
<dbReference type="AlphaFoldDB" id="A0AAD5KCC8"/>
<evidence type="ECO:0000259" key="3">
    <source>
        <dbReference type="PROSITE" id="PS51083"/>
    </source>
</evidence>
<gene>
    <name evidence="4" type="ORF">BDA99DRAFT_558556</name>
</gene>
<keyword evidence="1" id="KW-0863">Zinc-finger</keyword>
<comment type="caution">
    <text evidence="4">The sequence shown here is derived from an EMBL/GenBank/DDBJ whole genome shotgun (WGS) entry which is preliminary data.</text>
</comment>
<evidence type="ECO:0000313" key="5">
    <source>
        <dbReference type="Proteomes" id="UP001209540"/>
    </source>
</evidence>
<dbReference type="PROSITE" id="PS51083">
    <property type="entry name" value="ZF_HIT"/>
    <property type="match status" value="1"/>
</dbReference>
<reference evidence="4" key="1">
    <citation type="journal article" date="2022" name="IScience">
        <title>Evolution of zygomycete secretomes and the origins of terrestrial fungal ecologies.</title>
        <authorList>
            <person name="Chang Y."/>
            <person name="Wang Y."/>
            <person name="Mondo S."/>
            <person name="Ahrendt S."/>
            <person name="Andreopoulos W."/>
            <person name="Barry K."/>
            <person name="Beard J."/>
            <person name="Benny G.L."/>
            <person name="Blankenship S."/>
            <person name="Bonito G."/>
            <person name="Cuomo C."/>
            <person name="Desiro A."/>
            <person name="Gervers K.A."/>
            <person name="Hundley H."/>
            <person name="Kuo A."/>
            <person name="LaButti K."/>
            <person name="Lang B.F."/>
            <person name="Lipzen A."/>
            <person name="O'Donnell K."/>
            <person name="Pangilinan J."/>
            <person name="Reynolds N."/>
            <person name="Sandor L."/>
            <person name="Smith M.E."/>
            <person name="Tsang A."/>
            <person name="Grigoriev I.V."/>
            <person name="Stajich J.E."/>
            <person name="Spatafora J.W."/>
        </authorList>
    </citation>
    <scope>NUCLEOTIDE SEQUENCE</scope>
    <source>
        <strain evidence="4">RSA 2281</strain>
    </source>
</reference>
<reference evidence="4" key="2">
    <citation type="submission" date="2023-02" db="EMBL/GenBank/DDBJ databases">
        <authorList>
            <consortium name="DOE Joint Genome Institute"/>
            <person name="Mondo S.J."/>
            <person name="Chang Y."/>
            <person name="Wang Y."/>
            <person name="Ahrendt S."/>
            <person name="Andreopoulos W."/>
            <person name="Barry K."/>
            <person name="Beard J."/>
            <person name="Benny G.L."/>
            <person name="Blankenship S."/>
            <person name="Bonito G."/>
            <person name="Cuomo C."/>
            <person name="Desiro A."/>
            <person name="Gervers K.A."/>
            <person name="Hundley H."/>
            <person name="Kuo A."/>
            <person name="LaButti K."/>
            <person name="Lang B.F."/>
            <person name="Lipzen A."/>
            <person name="O'Donnell K."/>
            <person name="Pangilinan J."/>
            <person name="Reynolds N."/>
            <person name="Sandor L."/>
            <person name="Smith M.W."/>
            <person name="Tsang A."/>
            <person name="Grigoriev I.V."/>
            <person name="Stajich J.E."/>
            <person name="Spatafora J.W."/>
        </authorList>
    </citation>
    <scope>NUCLEOTIDE SEQUENCE</scope>
    <source>
        <strain evidence="4">RSA 2281</strain>
    </source>
</reference>
<dbReference type="CDD" id="cd23024">
    <property type="entry name" value="zf-HIT_ZNHIT2-3"/>
    <property type="match status" value="1"/>
</dbReference>
<evidence type="ECO:0000256" key="1">
    <source>
        <dbReference type="PROSITE-ProRule" id="PRU00453"/>
    </source>
</evidence>
<dbReference type="SUPFAM" id="SSF144232">
    <property type="entry name" value="HIT/MYND zinc finger-like"/>
    <property type="match status" value="1"/>
</dbReference>
<dbReference type="Proteomes" id="UP001209540">
    <property type="component" value="Unassembled WGS sequence"/>
</dbReference>
<proteinExistence type="predicted"/>
<dbReference type="Pfam" id="PF04438">
    <property type="entry name" value="zf-HIT"/>
    <property type="match status" value="1"/>
</dbReference>
<evidence type="ECO:0000256" key="2">
    <source>
        <dbReference type="SAM" id="MobiDB-lite"/>
    </source>
</evidence>
<keyword evidence="1" id="KW-0862">Zinc</keyword>
<feature type="domain" description="HIT-type" evidence="3">
    <location>
        <begin position="25"/>
        <end position="58"/>
    </location>
</feature>
<dbReference type="GO" id="GO:0008270">
    <property type="term" value="F:zinc ion binding"/>
    <property type="evidence" value="ECO:0007669"/>
    <property type="project" value="UniProtKB-UniRule"/>
</dbReference>
<keyword evidence="1" id="KW-0479">Metal-binding</keyword>
<feature type="region of interest" description="Disordered" evidence="2">
    <location>
        <begin position="95"/>
        <end position="115"/>
    </location>
</feature>